<evidence type="ECO:0000256" key="1">
    <source>
        <dbReference type="ARBA" id="ARBA00023015"/>
    </source>
</evidence>
<evidence type="ECO:0000256" key="5">
    <source>
        <dbReference type="SAM" id="MobiDB-lite"/>
    </source>
</evidence>
<dbReference type="InterPro" id="IPR004111">
    <property type="entry name" value="Repressor_TetR_C"/>
</dbReference>
<gene>
    <name evidence="7" type="ORF">B4N89_12445</name>
</gene>
<feature type="region of interest" description="Disordered" evidence="5">
    <location>
        <begin position="1"/>
        <end position="25"/>
    </location>
</feature>
<dbReference type="InterPro" id="IPR050109">
    <property type="entry name" value="HTH-type_TetR-like_transc_reg"/>
</dbReference>
<keyword evidence="1" id="KW-0805">Transcription regulation</keyword>
<evidence type="ECO:0000313" key="8">
    <source>
        <dbReference type="Proteomes" id="UP000190037"/>
    </source>
</evidence>
<sequence>MSEAPEVPLPPWRTTPKARGPRKPALSQEAIVTAALEIIDAEGMDALSMRRVAQRFETGAASLYAYVANKEELVELVVDRVNGEVHIPVADPERWREQLRETMFAIRDVYAAHRDLGRATIGTVPMGPNSIHSTERLLAILRAGGLSKRVCAFAADVLSMYTVMSGLELGGPDAGHGSTDAERGAYYARIQEYFASLPAARFPTLASMGTELTTGDGDERFAFGIDVLLLGLIAYSERES</sequence>
<dbReference type="Pfam" id="PF02909">
    <property type="entry name" value="TetR_C_1"/>
    <property type="match status" value="1"/>
</dbReference>
<dbReference type="GO" id="GO:0003700">
    <property type="term" value="F:DNA-binding transcription factor activity"/>
    <property type="evidence" value="ECO:0007669"/>
    <property type="project" value="TreeGrafter"/>
</dbReference>
<dbReference type="SUPFAM" id="SSF46689">
    <property type="entry name" value="Homeodomain-like"/>
    <property type="match status" value="1"/>
</dbReference>
<dbReference type="PANTHER" id="PTHR30055:SF151">
    <property type="entry name" value="TRANSCRIPTIONAL REGULATORY PROTEIN"/>
    <property type="match status" value="1"/>
</dbReference>
<dbReference type="Proteomes" id="UP000190037">
    <property type="component" value="Unassembled WGS sequence"/>
</dbReference>
<evidence type="ECO:0000259" key="6">
    <source>
        <dbReference type="PROSITE" id="PS50977"/>
    </source>
</evidence>
<keyword evidence="8" id="KW-1185">Reference proteome</keyword>
<name>A0A1T3NXT1_9ACTN</name>
<accession>A0A1T3NXT1</accession>
<feature type="DNA-binding region" description="H-T-H motif" evidence="4">
    <location>
        <begin position="48"/>
        <end position="67"/>
    </location>
</feature>
<dbReference type="InterPro" id="IPR009057">
    <property type="entry name" value="Homeodomain-like_sf"/>
</dbReference>
<dbReference type="OrthoDB" id="329481at2"/>
<comment type="caution">
    <text evidence="7">The sequence shown here is derived from an EMBL/GenBank/DDBJ whole genome shotgun (WGS) entry which is preliminary data.</text>
</comment>
<proteinExistence type="predicted"/>
<dbReference type="EMBL" id="MWQN01000001">
    <property type="protein sequence ID" value="OPC81647.1"/>
    <property type="molecule type" value="Genomic_DNA"/>
</dbReference>
<feature type="domain" description="HTH tetR-type" evidence="6">
    <location>
        <begin position="25"/>
        <end position="85"/>
    </location>
</feature>
<dbReference type="GO" id="GO:0045892">
    <property type="term" value="P:negative regulation of DNA-templated transcription"/>
    <property type="evidence" value="ECO:0007669"/>
    <property type="project" value="InterPro"/>
</dbReference>
<dbReference type="AlphaFoldDB" id="A0A1T3NXT1"/>
<dbReference type="STRING" id="159449.B4N89_12445"/>
<dbReference type="SUPFAM" id="SSF48498">
    <property type="entry name" value="Tetracyclin repressor-like, C-terminal domain"/>
    <property type="match status" value="1"/>
</dbReference>
<evidence type="ECO:0000313" key="7">
    <source>
        <dbReference type="EMBL" id="OPC81647.1"/>
    </source>
</evidence>
<dbReference type="InterPro" id="IPR036271">
    <property type="entry name" value="Tet_transcr_reg_TetR-rel_C_sf"/>
</dbReference>
<dbReference type="PANTHER" id="PTHR30055">
    <property type="entry name" value="HTH-TYPE TRANSCRIPTIONAL REGULATOR RUTR"/>
    <property type="match status" value="1"/>
</dbReference>
<dbReference type="PROSITE" id="PS50977">
    <property type="entry name" value="HTH_TETR_2"/>
    <property type="match status" value="1"/>
</dbReference>
<dbReference type="RefSeq" id="WP_078975926.1">
    <property type="nucleotide sequence ID" value="NZ_MWQN01000001.1"/>
</dbReference>
<dbReference type="GO" id="GO:0000976">
    <property type="term" value="F:transcription cis-regulatory region binding"/>
    <property type="evidence" value="ECO:0007669"/>
    <property type="project" value="TreeGrafter"/>
</dbReference>
<dbReference type="Gene3D" id="1.10.357.10">
    <property type="entry name" value="Tetracycline Repressor, domain 2"/>
    <property type="match status" value="1"/>
</dbReference>
<evidence type="ECO:0000256" key="3">
    <source>
        <dbReference type="ARBA" id="ARBA00023163"/>
    </source>
</evidence>
<keyword evidence="2 4" id="KW-0238">DNA-binding</keyword>
<dbReference type="Pfam" id="PF00440">
    <property type="entry name" value="TetR_N"/>
    <property type="match status" value="1"/>
</dbReference>
<protein>
    <recommendedName>
        <fullName evidence="6">HTH tetR-type domain-containing protein</fullName>
    </recommendedName>
</protein>
<evidence type="ECO:0000256" key="4">
    <source>
        <dbReference type="PROSITE-ProRule" id="PRU00335"/>
    </source>
</evidence>
<keyword evidence="3" id="KW-0804">Transcription</keyword>
<reference evidence="7 8" key="1">
    <citation type="submission" date="2017-03" db="EMBL/GenBank/DDBJ databases">
        <title>Draft genome sequence of Streptomyces scabrisporus NF3, endophyte isolated from Amphipterygium adstringens.</title>
        <authorList>
            <person name="Vazquez M."/>
            <person name="Ceapa C.D."/>
            <person name="Rodriguez Luna D."/>
            <person name="Sanchez Esquivel S."/>
        </authorList>
    </citation>
    <scope>NUCLEOTIDE SEQUENCE [LARGE SCALE GENOMIC DNA]</scope>
    <source>
        <strain evidence="7 8">NF3</strain>
    </source>
</reference>
<organism evidence="7 8">
    <name type="scientific">Embleya scabrispora</name>
    <dbReference type="NCBI Taxonomy" id="159449"/>
    <lineage>
        <taxon>Bacteria</taxon>
        <taxon>Bacillati</taxon>
        <taxon>Actinomycetota</taxon>
        <taxon>Actinomycetes</taxon>
        <taxon>Kitasatosporales</taxon>
        <taxon>Streptomycetaceae</taxon>
        <taxon>Embleya</taxon>
    </lineage>
</organism>
<dbReference type="InterPro" id="IPR001647">
    <property type="entry name" value="HTH_TetR"/>
</dbReference>
<evidence type="ECO:0000256" key="2">
    <source>
        <dbReference type="ARBA" id="ARBA00023125"/>
    </source>
</evidence>